<reference evidence="2 3" key="1">
    <citation type="journal article" date="2015" name="Nat. Commun.">
        <title>Lucilia cuprina genome unlocks parasitic fly biology to underpin future interventions.</title>
        <authorList>
            <person name="Anstead C.A."/>
            <person name="Korhonen P.K."/>
            <person name="Young N.D."/>
            <person name="Hall R.S."/>
            <person name="Jex A.R."/>
            <person name="Murali S.C."/>
            <person name="Hughes D.S."/>
            <person name="Lee S.F."/>
            <person name="Perry T."/>
            <person name="Stroehlein A.J."/>
            <person name="Ansell B.R."/>
            <person name="Breugelmans B."/>
            <person name="Hofmann A."/>
            <person name="Qu J."/>
            <person name="Dugan S."/>
            <person name="Lee S.L."/>
            <person name="Chao H."/>
            <person name="Dinh H."/>
            <person name="Han Y."/>
            <person name="Doddapaneni H.V."/>
            <person name="Worley K.C."/>
            <person name="Muzny D.M."/>
            <person name="Ioannidis P."/>
            <person name="Waterhouse R.M."/>
            <person name="Zdobnov E.M."/>
            <person name="James P.J."/>
            <person name="Bagnall N.H."/>
            <person name="Kotze A.C."/>
            <person name="Gibbs R.A."/>
            <person name="Richards S."/>
            <person name="Batterham P."/>
            <person name="Gasser R.B."/>
        </authorList>
    </citation>
    <scope>NUCLEOTIDE SEQUENCE [LARGE SCALE GENOMIC DNA]</scope>
    <source>
        <strain evidence="2 3">LS</strain>
        <tissue evidence="2">Full body</tissue>
    </source>
</reference>
<proteinExistence type="predicted"/>
<name>A0A0L0CEL1_LUCCU</name>
<dbReference type="Proteomes" id="UP000037069">
    <property type="component" value="Unassembled WGS sequence"/>
</dbReference>
<keyword evidence="3" id="KW-1185">Reference proteome</keyword>
<gene>
    <name evidence="2" type="ORF">FF38_13528</name>
</gene>
<protein>
    <submittedName>
        <fullName evidence="2">Uncharacterized protein</fullName>
    </submittedName>
</protein>
<organism evidence="2 3">
    <name type="scientific">Lucilia cuprina</name>
    <name type="common">Green bottle fly</name>
    <name type="synonym">Australian sheep blowfly</name>
    <dbReference type="NCBI Taxonomy" id="7375"/>
    <lineage>
        <taxon>Eukaryota</taxon>
        <taxon>Metazoa</taxon>
        <taxon>Ecdysozoa</taxon>
        <taxon>Arthropoda</taxon>
        <taxon>Hexapoda</taxon>
        <taxon>Insecta</taxon>
        <taxon>Pterygota</taxon>
        <taxon>Neoptera</taxon>
        <taxon>Endopterygota</taxon>
        <taxon>Diptera</taxon>
        <taxon>Brachycera</taxon>
        <taxon>Muscomorpha</taxon>
        <taxon>Oestroidea</taxon>
        <taxon>Calliphoridae</taxon>
        <taxon>Luciliinae</taxon>
        <taxon>Lucilia</taxon>
    </lineage>
</organism>
<sequence>MLCGMPSSLVLRTFEIAKSLAIVARWGAIISQAQSNLDKGKEPITVKTLEPSFLFLTNQQSPPVHHYWNRHQRHYHYHCHRHPIPISTSSSSSSHSHHYYHHHEHRRQHRQRQRHLSIELVHDTCHSSTELLDRKFHIRKLSPAYYMHNGAVVCRHLTSHIVGLYVGHEIILMYVCICFFLPSNNVYADGDDDDDDDDNKYDDHGNRNIDGLGGSSTLTHIRIQYSAKT</sequence>
<feature type="region of interest" description="Disordered" evidence="1">
    <location>
        <begin position="91"/>
        <end position="112"/>
    </location>
</feature>
<dbReference type="EMBL" id="JRES01000611">
    <property type="protein sequence ID" value="KNC29899.1"/>
    <property type="molecule type" value="Genomic_DNA"/>
</dbReference>
<dbReference type="AlphaFoldDB" id="A0A0L0CEL1"/>
<evidence type="ECO:0000313" key="3">
    <source>
        <dbReference type="Proteomes" id="UP000037069"/>
    </source>
</evidence>
<evidence type="ECO:0000313" key="2">
    <source>
        <dbReference type="EMBL" id="KNC29899.1"/>
    </source>
</evidence>
<feature type="compositionally biased region" description="Basic residues" evidence="1">
    <location>
        <begin position="95"/>
        <end position="112"/>
    </location>
</feature>
<evidence type="ECO:0000256" key="1">
    <source>
        <dbReference type="SAM" id="MobiDB-lite"/>
    </source>
</evidence>
<accession>A0A0L0CEL1</accession>
<comment type="caution">
    <text evidence="2">The sequence shown here is derived from an EMBL/GenBank/DDBJ whole genome shotgun (WGS) entry which is preliminary data.</text>
</comment>